<accession>A0ABV4JUD5</accession>
<evidence type="ECO:0000313" key="2">
    <source>
        <dbReference type="Proteomes" id="UP001568358"/>
    </source>
</evidence>
<protein>
    <recommendedName>
        <fullName evidence="3">DNA primase/nucleoside triphosphatase C-terminal domain-containing protein</fullName>
    </recommendedName>
</protein>
<reference evidence="1 2" key="1">
    <citation type="submission" date="2024-07" db="EMBL/GenBank/DDBJ databases">
        <title>Active virus-host system and metabolic interactions in a Lokiarchaeon culture.</title>
        <authorList>
            <person name="Ponce Toledo R.I."/>
            <person name="Rodrigues Oliveira T."/>
            <person name="Schleper C."/>
        </authorList>
    </citation>
    <scope>NUCLEOTIDE SEQUENCE [LARGE SCALE GENOMIC DNA]</scope>
    <source>
        <strain evidence="1 2">B35</strain>
    </source>
</reference>
<name>A0ABV4JUD5_9BACT</name>
<dbReference type="RefSeq" id="WP_371150830.1">
    <property type="nucleotide sequence ID" value="NZ_JBFSOO010000010.1"/>
</dbReference>
<comment type="caution">
    <text evidence="1">The sequence shown here is derived from an EMBL/GenBank/DDBJ whole genome shotgun (WGS) entry which is preliminary data.</text>
</comment>
<sequence length="135" mass="15314">MNSVIKQRMCIMKKAVQMHGNEGYGVVLEAYDAMWNRITSGTSVGICEDAVAPDIETLVDSFIAERLESASKSSRIQARPLYDAFVQWCLQYEIAPADVPGMHMFGRAMRQRISRFQSNYVYYVGITFKEQEQAA</sequence>
<keyword evidence="2" id="KW-1185">Reference proteome</keyword>
<evidence type="ECO:0000313" key="1">
    <source>
        <dbReference type="EMBL" id="MEZ6854344.1"/>
    </source>
</evidence>
<gene>
    <name evidence="1" type="ORF">AB2Z07_12540</name>
</gene>
<evidence type="ECO:0008006" key="3">
    <source>
        <dbReference type="Google" id="ProtNLM"/>
    </source>
</evidence>
<dbReference type="Proteomes" id="UP001568358">
    <property type="component" value="Unassembled WGS sequence"/>
</dbReference>
<dbReference type="EMBL" id="JBFSOO010000010">
    <property type="protein sequence ID" value="MEZ6854344.1"/>
    <property type="molecule type" value="Genomic_DNA"/>
</dbReference>
<proteinExistence type="predicted"/>
<organism evidence="1 2">
    <name type="scientific">Halodesulfovibrio aestuarii</name>
    <dbReference type="NCBI Taxonomy" id="126333"/>
    <lineage>
        <taxon>Bacteria</taxon>
        <taxon>Pseudomonadati</taxon>
        <taxon>Thermodesulfobacteriota</taxon>
        <taxon>Desulfovibrionia</taxon>
        <taxon>Desulfovibrionales</taxon>
        <taxon>Desulfovibrionaceae</taxon>
        <taxon>Halodesulfovibrio</taxon>
    </lineage>
</organism>